<gene>
    <name evidence="3" type="ORF">EKPJFOCH_4303</name>
</gene>
<proteinExistence type="predicted"/>
<keyword evidence="2" id="KW-1133">Transmembrane helix</keyword>
<comment type="caution">
    <text evidence="3">The sequence shown here is derived from an EMBL/GenBank/DDBJ whole genome shotgun (WGS) entry which is preliminary data.</text>
</comment>
<keyword evidence="4" id="KW-1185">Reference proteome</keyword>
<feature type="compositionally biased region" description="Low complexity" evidence="1">
    <location>
        <begin position="82"/>
        <end position="94"/>
    </location>
</feature>
<evidence type="ECO:0000256" key="1">
    <source>
        <dbReference type="SAM" id="MobiDB-lite"/>
    </source>
</evidence>
<feature type="region of interest" description="Disordered" evidence="1">
    <location>
        <begin position="79"/>
        <end position="106"/>
    </location>
</feature>
<dbReference type="EMBL" id="BPRA01000030">
    <property type="protein sequence ID" value="GJE57783.1"/>
    <property type="molecule type" value="Genomic_DNA"/>
</dbReference>
<reference evidence="3" key="1">
    <citation type="journal article" date="2021" name="Front. Microbiol.">
        <title>Comprehensive Comparative Genomics and Phenotyping of Methylobacterium Species.</title>
        <authorList>
            <person name="Alessa O."/>
            <person name="Ogura Y."/>
            <person name="Fujitani Y."/>
            <person name="Takami H."/>
            <person name="Hayashi T."/>
            <person name="Sahin N."/>
            <person name="Tani A."/>
        </authorList>
    </citation>
    <scope>NUCLEOTIDE SEQUENCE</scope>
    <source>
        <strain evidence="3">DSM 23674</strain>
    </source>
</reference>
<evidence type="ECO:0000313" key="4">
    <source>
        <dbReference type="Proteomes" id="UP001055101"/>
    </source>
</evidence>
<evidence type="ECO:0000256" key="2">
    <source>
        <dbReference type="SAM" id="Phobius"/>
    </source>
</evidence>
<protein>
    <recommendedName>
        <fullName evidence="5">2TM domain-containing protein</fullName>
    </recommendedName>
</protein>
<keyword evidence="2" id="KW-0472">Membrane</keyword>
<reference evidence="3" key="2">
    <citation type="submission" date="2021-08" db="EMBL/GenBank/DDBJ databases">
        <authorList>
            <person name="Tani A."/>
            <person name="Ola A."/>
            <person name="Ogura Y."/>
            <person name="Katsura K."/>
            <person name="Hayashi T."/>
        </authorList>
    </citation>
    <scope>NUCLEOTIDE SEQUENCE</scope>
    <source>
        <strain evidence="3">DSM 23674</strain>
    </source>
</reference>
<organism evidence="3 4">
    <name type="scientific">Methylobacterium thuringiense</name>
    <dbReference type="NCBI Taxonomy" id="1003091"/>
    <lineage>
        <taxon>Bacteria</taxon>
        <taxon>Pseudomonadati</taxon>
        <taxon>Pseudomonadota</taxon>
        <taxon>Alphaproteobacteria</taxon>
        <taxon>Hyphomicrobiales</taxon>
        <taxon>Methylobacteriaceae</taxon>
        <taxon>Methylobacterium</taxon>
    </lineage>
</organism>
<evidence type="ECO:0008006" key="5">
    <source>
        <dbReference type="Google" id="ProtNLM"/>
    </source>
</evidence>
<feature type="compositionally biased region" description="Gly residues" evidence="1">
    <location>
        <begin position="95"/>
        <end position="106"/>
    </location>
</feature>
<name>A0ABQ4TT03_9HYPH</name>
<accession>A0ABQ4TT03</accession>
<feature type="transmembrane region" description="Helical" evidence="2">
    <location>
        <begin position="16"/>
        <end position="35"/>
    </location>
</feature>
<evidence type="ECO:0000313" key="3">
    <source>
        <dbReference type="EMBL" id="GJE57783.1"/>
    </source>
</evidence>
<feature type="transmembrane region" description="Helical" evidence="2">
    <location>
        <begin position="47"/>
        <end position="70"/>
    </location>
</feature>
<dbReference type="RefSeq" id="WP_147814085.1">
    <property type="nucleotide sequence ID" value="NZ_BPRA01000030.1"/>
</dbReference>
<dbReference type="Proteomes" id="UP001055101">
    <property type="component" value="Unassembled WGS sequence"/>
</dbReference>
<sequence length="106" mass="11242">MRTSGNAAWNRPFCRLAHGVVTVNIAVFVAAQAYAQFAWGQREPISTLWFAVSAGLIFVHILTAFVWAWIDGEPIQWDDDSMGSGSDMSSDANDGGSGDGGDSSGS</sequence>
<keyword evidence="2" id="KW-0812">Transmembrane</keyword>